<feature type="coiled-coil region" evidence="1">
    <location>
        <begin position="118"/>
        <end position="147"/>
    </location>
</feature>
<organism evidence="2 3">
    <name type="scientific">Massilia haematophila</name>
    <dbReference type="NCBI Taxonomy" id="457923"/>
    <lineage>
        <taxon>Bacteria</taxon>
        <taxon>Pseudomonadati</taxon>
        <taxon>Pseudomonadota</taxon>
        <taxon>Betaproteobacteria</taxon>
        <taxon>Burkholderiales</taxon>
        <taxon>Oxalobacteraceae</taxon>
        <taxon>Telluria group</taxon>
        <taxon>Massilia</taxon>
    </lineage>
</organism>
<name>A0ABV7PPN2_9BURK</name>
<protein>
    <recommendedName>
        <fullName evidence="4">PRTRC system protein E</fullName>
    </recommendedName>
</protein>
<dbReference type="Proteomes" id="UP001595665">
    <property type="component" value="Unassembled WGS sequence"/>
</dbReference>
<evidence type="ECO:0000313" key="2">
    <source>
        <dbReference type="EMBL" id="MFC3459712.1"/>
    </source>
</evidence>
<sequence>MTNKAIPAAKLTSEVISQDAQAAEVPAIEAGQPKVISLVGPSYRILAQVVALARQGFTFDSNVPVNLFPATGQIDLTMVLGDPEKADVDEAAKLMADAFELERYTAEQLEKAAASQRAEEVARVAKQAEIAAQIAEAEKVVRALKRQIDKVAA</sequence>
<comment type="caution">
    <text evidence="2">The sequence shown here is derived from an EMBL/GenBank/DDBJ whole genome shotgun (WGS) entry which is preliminary data.</text>
</comment>
<keyword evidence="1" id="KW-0175">Coiled coil</keyword>
<evidence type="ECO:0008006" key="4">
    <source>
        <dbReference type="Google" id="ProtNLM"/>
    </source>
</evidence>
<evidence type="ECO:0000313" key="3">
    <source>
        <dbReference type="Proteomes" id="UP001595665"/>
    </source>
</evidence>
<accession>A0ABV7PPN2</accession>
<keyword evidence="3" id="KW-1185">Reference proteome</keyword>
<reference evidence="3" key="1">
    <citation type="journal article" date="2019" name="Int. J. Syst. Evol. Microbiol.">
        <title>The Global Catalogue of Microorganisms (GCM) 10K type strain sequencing project: providing services to taxonomists for standard genome sequencing and annotation.</title>
        <authorList>
            <consortium name="The Broad Institute Genomics Platform"/>
            <consortium name="The Broad Institute Genome Sequencing Center for Infectious Disease"/>
            <person name="Wu L."/>
            <person name="Ma J."/>
        </authorList>
    </citation>
    <scope>NUCLEOTIDE SEQUENCE [LARGE SCALE GENOMIC DNA]</scope>
    <source>
        <strain evidence="3">CCM 7480</strain>
    </source>
</reference>
<proteinExistence type="predicted"/>
<dbReference type="EMBL" id="JBHRVV010000001">
    <property type="protein sequence ID" value="MFC3459712.1"/>
    <property type="molecule type" value="Genomic_DNA"/>
</dbReference>
<gene>
    <name evidence="2" type="ORF">ACFOPH_15865</name>
</gene>
<evidence type="ECO:0000256" key="1">
    <source>
        <dbReference type="SAM" id="Coils"/>
    </source>
</evidence>
<dbReference type="RefSeq" id="WP_379736322.1">
    <property type="nucleotide sequence ID" value="NZ_JBHRVV010000001.1"/>
</dbReference>